<dbReference type="Pfam" id="PF00589">
    <property type="entry name" value="Phage_integrase"/>
    <property type="match status" value="1"/>
</dbReference>
<feature type="domain" description="Core-binding (CB)" evidence="7">
    <location>
        <begin position="1"/>
        <end position="79"/>
    </location>
</feature>
<dbReference type="OrthoDB" id="283809at2"/>
<dbReference type="GO" id="GO:0007059">
    <property type="term" value="P:chromosome segregation"/>
    <property type="evidence" value="ECO:0007669"/>
    <property type="project" value="UniProtKB-KW"/>
</dbReference>
<dbReference type="CDD" id="cd00397">
    <property type="entry name" value="DNA_BRE_C"/>
    <property type="match status" value="1"/>
</dbReference>
<dbReference type="PANTHER" id="PTHR30349:SF81">
    <property type="entry name" value="TYROSINE RECOMBINASE XERC"/>
    <property type="match status" value="1"/>
</dbReference>
<dbReference type="PROSITE" id="PS51900">
    <property type="entry name" value="CB"/>
    <property type="match status" value="1"/>
</dbReference>
<keyword evidence="9" id="KW-1185">Reference proteome</keyword>
<dbReference type="GO" id="GO:0015074">
    <property type="term" value="P:DNA integration"/>
    <property type="evidence" value="ECO:0007669"/>
    <property type="project" value="UniProtKB-KW"/>
</dbReference>
<dbReference type="InterPro" id="IPR050090">
    <property type="entry name" value="Tyrosine_recombinase_XerCD"/>
</dbReference>
<dbReference type="PROSITE" id="PS51898">
    <property type="entry name" value="TYR_RECOMBINASE"/>
    <property type="match status" value="1"/>
</dbReference>
<evidence type="ECO:0000256" key="2">
    <source>
        <dbReference type="ARBA" id="ARBA00022908"/>
    </source>
</evidence>
<feature type="domain" description="Tyr recombinase" evidence="6">
    <location>
        <begin position="110"/>
        <end position="284"/>
    </location>
</feature>
<evidence type="ECO:0000313" key="8">
    <source>
        <dbReference type="EMBL" id="SNZ13987.1"/>
    </source>
</evidence>
<keyword evidence="4" id="KW-0233">DNA recombination</keyword>
<evidence type="ECO:0000259" key="6">
    <source>
        <dbReference type="PROSITE" id="PS51898"/>
    </source>
</evidence>
<reference evidence="9" key="1">
    <citation type="submission" date="2017-09" db="EMBL/GenBank/DDBJ databases">
        <authorList>
            <person name="Varghese N."/>
            <person name="Submissions S."/>
        </authorList>
    </citation>
    <scope>NUCLEOTIDE SEQUENCE [LARGE SCALE GENOMIC DNA]</scope>
    <source>
        <strain evidence="9">DSM 2913</strain>
    </source>
</reference>
<dbReference type="InterPro" id="IPR013762">
    <property type="entry name" value="Integrase-like_cat_sf"/>
</dbReference>
<dbReference type="Gene3D" id="1.10.150.130">
    <property type="match status" value="1"/>
</dbReference>
<keyword evidence="2" id="KW-0229">DNA integration</keyword>
<evidence type="ECO:0000259" key="7">
    <source>
        <dbReference type="PROSITE" id="PS51900"/>
    </source>
</evidence>
<dbReference type="Gene3D" id="1.10.443.10">
    <property type="entry name" value="Intergrase catalytic core"/>
    <property type="match status" value="1"/>
</dbReference>
<evidence type="ECO:0000256" key="3">
    <source>
        <dbReference type="ARBA" id="ARBA00023125"/>
    </source>
</evidence>
<dbReference type="Proteomes" id="UP000218627">
    <property type="component" value="Unassembled WGS sequence"/>
</dbReference>
<dbReference type="InterPro" id="IPR011010">
    <property type="entry name" value="DNA_brk_join_enz"/>
</dbReference>
<dbReference type="InterPro" id="IPR002104">
    <property type="entry name" value="Integrase_catalytic"/>
</dbReference>
<keyword evidence="1" id="KW-0159">Chromosome partition</keyword>
<dbReference type="Pfam" id="PF02899">
    <property type="entry name" value="Phage_int_SAM_1"/>
    <property type="match status" value="1"/>
</dbReference>
<dbReference type="InterPro" id="IPR004107">
    <property type="entry name" value="Integrase_SAM-like_N"/>
</dbReference>
<evidence type="ECO:0000256" key="4">
    <source>
        <dbReference type="ARBA" id="ARBA00023172"/>
    </source>
</evidence>
<dbReference type="InterPro" id="IPR044068">
    <property type="entry name" value="CB"/>
</dbReference>
<evidence type="ECO:0000313" key="9">
    <source>
        <dbReference type="Proteomes" id="UP000218627"/>
    </source>
</evidence>
<dbReference type="EMBL" id="OBEN01000004">
    <property type="protein sequence ID" value="SNZ13987.1"/>
    <property type="molecule type" value="Genomic_DNA"/>
</dbReference>
<accession>A0A285NY78</accession>
<dbReference type="GO" id="GO:0006310">
    <property type="term" value="P:DNA recombination"/>
    <property type="evidence" value="ECO:0007669"/>
    <property type="project" value="UniProtKB-KW"/>
</dbReference>
<evidence type="ECO:0000256" key="1">
    <source>
        <dbReference type="ARBA" id="ARBA00022829"/>
    </source>
</evidence>
<evidence type="ECO:0000256" key="5">
    <source>
        <dbReference type="PROSITE-ProRule" id="PRU01248"/>
    </source>
</evidence>
<dbReference type="GO" id="GO:0003677">
    <property type="term" value="F:DNA binding"/>
    <property type="evidence" value="ECO:0007669"/>
    <property type="project" value="UniProtKB-UniRule"/>
</dbReference>
<dbReference type="AlphaFoldDB" id="A0A285NY78"/>
<proteinExistence type="predicted"/>
<sequence length="288" mass="33865">MDSDHLLRLWKNSLERTKSPRTVITYIRSFESFVKHIQSQDFIQIDPKSIYSYVDASLLNTSSILTHLSAIKHFYKFAFRRGYIDKERYSHIETVIDEVREEIGRNVADRYPKALSKEETKRILSAVHGTKYEKVYMLLLHSGVRLSEYLALRKSNFYQDKSGLLWIRLSADITKGRKERLVPVLGSTKEETYEATHKLLEWIESYDENFKVKRGSLQVYTNRLSHRLGIPFSVHSFRHTYITNLVNSGFPAEVVKEFAGHSHIRTTIDIYYKFSQERARQLVESFLK</sequence>
<organism evidence="8 9">
    <name type="scientific">Hydrogenobacter hydrogenophilus</name>
    <dbReference type="NCBI Taxonomy" id="35835"/>
    <lineage>
        <taxon>Bacteria</taxon>
        <taxon>Pseudomonadati</taxon>
        <taxon>Aquificota</taxon>
        <taxon>Aquificia</taxon>
        <taxon>Aquificales</taxon>
        <taxon>Aquificaceae</taxon>
        <taxon>Hydrogenobacter</taxon>
    </lineage>
</organism>
<dbReference type="SUPFAM" id="SSF56349">
    <property type="entry name" value="DNA breaking-rejoining enzymes"/>
    <property type="match status" value="1"/>
</dbReference>
<gene>
    <name evidence="8" type="ORF">SAMN06265353_0945</name>
</gene>
<dbReference type="InterPro" id="IPR010998">
    <property type="entry name" value="Integrase_recombinase_N"/>
</dbReference>
<keyword evidence="3 5" id="KW-0238">DNA-binding</keyword>
<name>A0A285NY78_9AQUI</name>
<protein>
    <submittedName>
        <fullName evidence="8">Integrase/recombinase XerD</fullName>
    </submittedName>
</protein>
<dbReference type="RefSeq" id="WP_096601815.1">
    <property type="nucleotide sequence ID" value="NZ_OBEN01000004.1"/>
</dbReference>
<dbReference type="PANTHER" id="PTHR30349">
    <property type="entry name" value="PHAGE INTEGRASE-RELATED"/>
    <property type="match status" value="1"/>
</dbReference>